<evidence type="ECO:0000313" key="3">
    <source>
        <dbReference type="Proteomes" id="UP000325081"/>
    </source>
</evidence>
<comment type="caution">
    <text evidence="2">The sequence shown here is derived from an EMBL/GenBank/DDBJ whole genome shotgun (WGS) entry which is preliminary data.</text>
</comment>
<evidence type="ECO:0000313" key="2">
    <source>
        <dbReference type="EMBL" id="GER43914.1"/>
    </source>
</evidence>
<dbReference type="Proteomes" id="UP000325081">
    <property type="component" value="Unassembled WGS sequence"/>
</dbReference>
<name>A0A5A7QFU0_STRAF</name>
<evidence type="ECO:0000256" key="1">
    <source>
        <dbReference type="SAM" id="MobiDB-lite"/>
    </source>
</evidence>
<gene>
    <name evidence="2" type="ORF">STAS_20787</name>
</gene>
<dbReference type="EMBL" id="BKCP01006771">
    <property type="protein sequence ID" value="GER43914.1"/>
    <property type="molecule type" value="Genomic_DNA"/>
</dbReference>
<sequence length="104" mass="11390">HNTTKGILHSRNTSGLPKVDHNQDAQSHKPLELLNACARAYANRVLVSSVSIPMSVSRGNPSGIDQSTPTAYDSDSYLVTLKRENRSTTEVPCCCIRPHKNCEV</sequence>
<accession>A0A5A7QFU0</accession>
<reference evidence="3" key="1">
    <citation type="journal article" date="2019" name="Curr. Biol.">
        <title>Genome Sequence of Striga asiatica Provides Insight into the Evolution of Plant Parasitism.</title>
        <authorList>
            <person name="Yoshida S."/>
            <person name="Kim S."/>
            <person name="Wafula E.K."/>
            <person name="Tanskanen J."/>
            <person name="Kim Y.M."/>
            <person name="Honaas L."/>
            <person name="Yang Z."/>
            <person name="Spallek T."/>
            <person name="Conn C.E."/>
            <person name="Ichihashi Y."/>
            <person name="Cheong K."/>
            <person name="Cui S."/>
            <person name="Der J.P."/>
            <person name="Gundlach H."/>
            <person name="Jiao Y."/>
            <person name="Hori C."/>
            <person name="Ishida J.K."/>
            <person name="Kasahara H."/>
            <person name="Kiba T."/>
            <person name="Kim M.S."/>
            <person name="Koo N."/>
            <person name="Laohavisit A."/>
            <person name="Lee Y.H."/>
            <person name="Lumba S."/>
            <person name="McCourt P."/>
            <person name="Mortimer J.C."/>
            <person name="Mutuku J.M."/>
            <person name="Nomura T."/>
            <person name="Sasaki-Sekimoto Y."/>
            <person name="Seto Y."/>
            <person name="Wang Y."/>
            <person name="Wakatake T."/>
            <person name="Sakakibara H."/>
            <person name="Demura T."/>
            <person name="Yamaguchi S."/>
            <person name="Yoneyama K."/>
            <person name="Manabe R.I."/>
            <person name="Nelson D.C."/>
            <person name="Schulman A.H."/>
            <person name="Timko M.P."/>
            <person name="dePamphilis C.W."/>
            <person name="Choi D."/>
            <person name="Shirasu K."/>
        </authorList>
    </citation>
    <scope>NUCLEOTIDE SEQUENCE [LARGE SCALE GENOMIC DNA]</scope>
    <source>
        <strain evidence="3">cv. UVA1</strain>
    </source>
</reference>
<proteinExistence type="predicted"/>
<feature type="region of interest" description="Disordered" evidence="1">
    <location>
        <begin position="1"/>
        <end position="23"/>
    </location>
</feature>
<organism evidence="2 3">
    <name type="scientific">Striga asiatica</name>
    <name type="common">Asiatic witchweed</name>
    <name type="synonym">Buchnera asiatica</name>
    <dbReference type="NCBI Taxonomy" id="4170"/>
    <lineage>
        <taxon>Eukaryota</taxon>
        <taxon>Viridiplantae</taxon>
        <taxon>Streptophyta</taxon>
        <taxon>Embryophyta</taxon>
        <taxon>Tracheophyta</taxon>
        <taxon>Spermatophyta</taxon>
        <taxon>Magnoliopsida</taxon>
        <taxon>eudicotyledons</taxon>
        <taxon>Gunneridae</taxon>
        <taxon>Pentapetalae</taxon>
        <taxon>asterids</taxon>
        <taxon>lamiids</taxon>
        <taxon>Lamiales</taxon>
        <taxon>Orobanchaceae</taxon>
        <taxon>Buchnereae</taxon>
        <taxon>Striga</taxon>
    </lineage>
</organism>
<feature type="non-terminal residue" evidence="2">
    <location>
        <position position="104"/>
    </location>
</feature>
<feature type="compositionally biased region" description="Polar residues" evidence="1">
    <location>
        <begin position="1"/>
        <end position="15"/>
    </location>
</feature>
<feature type="non-terminal residue" evidence="2">
    <location>
        <position position="1"/>
    </location>
</feature>
<keyword evidence="3" id="KW-1185">Reference proteome</keyword>
<protein>
    <submittedName>
        <fullName evidence="2">Phosphate transporter 4</fullName>
    </submittedName>
</protein>
<dbReference type="AlphaFoldDB" id="A0A5A7QFU0"/>